<organism evidence="2 3">
    <name type="scientific">Nitrolancea hollandica Lb</name>
    <dbReference type="NCBI Taxonomy" id="1129897"/>
    <lineage>
        <taxon>Bacteria</taxon>
        <taxon>Pseudomonadati</taxon>
        <taxon>Thermomicrobiota</taxon>
        <taxon>Thermomicrobia</taxon>
        <taxon>Sphaerobacterales</taxon>
        <taxon>Sphaerobacterineae</taxon>
        <taxon>Sphaerobacteraceae</taxon>
        <taxon>Nitrolancea</taxon>
    </lineage>
</organism>
<dbReference type="SUPFAM" id="SSF88713">
    <property type="entry name" value="Glycoside hydrolase/deacetylase"/>
    <property type="match status" value="1"/>
</dbReference>
<dbReference type="CDD" id="cd10959">
    <property type="entry name" value="CE4_NodB_like_3"/>
    <property type="match status" value="1"/>
</dbReference>
<dbReference type="InterPro" id="IPR011330">
    <property type="entry name" value="Glyco_hydro/deAcase_b/a-brl"/>
</dbReference>
<keyword evidence="3" id="KW-1185">Reference proteome</keyword>
<reference evidence="2 3" key="1">
    <citation type="journal article" date="2012" name="ISME J.">
        <title>Nitrification expanded: discovery, physiology and genomics of a nitrite-oxidizing bacterium from the phylum Chloroflexi.</title>
        <authorList>
            <person name="Sorokin D.Y."/>
            <person name="Lucker S."/>
            <person name="Vejmelkova D."/>
            <person name="Kostrikina N.A."/>
            <person name="Kleerebezem R."/>
            <person name="Rijpstra W.I."/>
            <person name="Damste J.S."/>
            <person name="Le Paslier D."/>
            <person name="Muyzer G."/>
            <person name="Wagner M."/>
            <person name="van Loosdrecht M.C."/>
            <person name="Daims H."/>
        </authorList>
    </citation>
    <scope>NUCLEOTIDE SEQUENCE [LARGE SCALE GENOMIC DNA]</scope>
    <source>
        <strain evidence="3">none</strain>
    </source>
</reference>
<dbReference type="PANTHER" id="PTHR10587:SF137">
    <property type="entry name" value="4-DEOXY-4-FORMAMIDO-L-ARABINOSE-PHOSPHOUNDECAPRENOL DEFORMYLASE ARND-RELATED"/>
    <property type="match status" value="1"/>
</dbReference>
<feature type="domain" description="NodB homology" evidence="1">
    <location>
        <begin position="31"/>
        <end position="211"/>
    </location>
</feature>
<dbReference type="AlphaFoldDB" id="I4EJT2"/>
<dbReference type="GO" id="GO:0005975">
    <property type="term" value="P:carbohydrate metabolic process"/>
    <property type="evidence" value="ECO:0007669"/>
    <property type="project" value="InterPro"/>
</dbReference>
<dbReference type="InterPro" id="IPR002509">
    <property type="entry name" value="NODB_dom"/>
</dbReference>
<dbReference type="PANTHER" id="PTHR10587">
    <property type="entry name" value="GLYCOSYL TRANSFERASE-RELATED"/>
    <property type="match status" value="1"/>
</dbReference>
<evidence type="ECO:0000313" key="3">
    <source>
        <dbReference type="Proteomes" id="UP000004221"/>
    </source>
</evidence>
<proteinExistence type="predicted"/>
<comment type="caution">
    <text evidence="2">The sequence shown here is derived from an EMBL/GenBank/DDBJ whole genome shotgun (WGS) entry which is preliminary data.</text>
</comment>
<gene>
    <name evidence="2" type="ORF">NITHO_4210021</name>
</gene>
<accession>I4EJT2</accession>
<dbReference type="EMBL" id="CAGS01000359">
    <property type="protein sequence ID" value="CCF84944.1"/>
    <property type="molecule type" value="Genomic_DNA"/>
</dbReference>
<dbReference type="GO" id="GO:0016810">
    <property type="term" value="F:hydrolase activity, acting on carbon-nitrogen (but not peptide) bonds"/>
    <property type="evidence" value="ECO:0007669"/>
    <property type="project" value="InterPro"/>
</dbReference>
<protein>
    <submittedName>
        <fullName evidence="2">Polysaccharide deacetylase</fullName>
    </submittedName>
</protein>
<dbReference type="Proteomes" id="UP000004221">
    <property type="component" value="Unassembled WGS sequence"/>
</dbReference>
<evidence type="ECO:0000313" key="2">
    <source>
        <dbReference type="EMBL" id="CCF84944.1"/>
    </source>
</evidence>
<dbReference type="InterPro" id="IPR050248">
    <property type="entry name" value="Polysacc_deacetylase_ArnD"/>
</dbReference>
<dbReference type="PROSITE" id="PS51677">
    <property type="entry name" value="NODB"/>
    <property type="match status" value="1"/>
</dbReference>
<dbReference type="Pfam" id="PF01522">
    <property type="entry name" value="Polysacc_deac_1"/>
    <property type="match status" value="1"/>
</dbReference>
<sequence length="227" mass="24650">MLGAAHLAPLLANRDSGRRLFPAIARVPAPDAVGLTFDDGPDRALDAFLKALEQCGARATFFVTGEQVERAPGRVAELIAAGHEVGVHGYRHRLHLRLAPWQVVDDLRRGRAIIEDAAGRSTTCFRPPHGLFSLSSWREAGRQGWARVLWSRAGNDWEGRATPRSIADRIGIPVAGDILLLHDSDRYSAPGSWRNTLGALPLIFERLYAAGLTARPVGELLSIAPCS</sequence>
<evidence type="ECO:0000259" key="1">
    <source>
        <dbReference type="PROSITE" id="PS51677"/>
    </source>
</evidence>
<name>I4EJT2_9BACT</name>
<dbReference type="Gene3D" id="3.20.20.370">
    <property type="entry name" value="Glycoside hydrolase/deacetylase"/>
    <property type="match status" value="1"/>
</dbReference>